<dbReference type="Pfam" id="PF18317">
    <property type="entry name" value="SDH_C"/>
    <property type="match status" value="1"/>
</dbReference>
<dbReference type="GO" id="GO:0009073">
    <property type="term" value="P:aromatic amino acid family biosynthetic process"/>
    <property type="evidence" value="ECO:0007669"/>
    <property type="project" value="UniProtKB-KW"/>
</dbReference>
<dbReference type="GO" id="GO:0009423">
    <property type="term" value="P:chorismate biosynthetic process"/>
    <property type="evidence" value="ECO:0007669"/>
    <property type="project" value="UniProtKB-UniRule"/>
</dbReference>
<comment type="subunit">
    <text evidence="8">Homodimer.</text>
</comment>
<evidence type="ECO:0000256" key="5">
    <source>
        <dbReference type="ARBA" id="ARBA00023002"/>
    </source>
</evidence>
<comment type="catalytic activity">
    <reaction evidence="7 8">
        <text>shikimate + NADP(+) = 3-dehydroshikimate + NADPH + H(+)</text>
        <dbReference type="Rhea" id="RHEA:17737"/>
        <dbReference type="ChEBI" id="CHEBI:15378"/>
        <dbReference type="ChEBI" id="CHEBI:16630"/>
        <dbReference type="ChEBI" id="CHEBI:36208"/>
        <dbReference type="ChEBI" id="CHEBI:57783"/>
        <dbReference type="ChEBI" id="CHEBI:58349"/>
        <dbReference type="EC" id="1.1.1.25"/>
    </reaction>
</comment>
<feature type="binding site" evidence="8">
    <location>
        <position position="221"/>
    </location>
    <ligand>
        <name>shikimate</name>
        <dbReference type="ChEBI" id="CHEBI:36208"/>
    </ligand>
</feature>
<dbReference type="PANTHER" id="PTHR21089:SF1">
    <property type="entry name" value="BIFUNCTIONAL 3-DEHYDROQUINATE DEHYDRATASE_SHIKIMATE DEHYDROGENASE, CHLOROPLASTIC"/>
    <property type="match status" value="1"/>
</dbReference>
<dbReference type="NCBIfam" id="NF001310">
    <property type="entry name" value="PRK00258.1-2"/>
    <property type="match status" value="1"/>
</dbReference>
<keyword evidence="4 8" id="KW-0521">NADP</keyword>
<feature type="binding site" evidence="8">
    <location>
        <position position="89"/>
    </location>
    <ligand>
        <name>shikimate</name>
        <dbReference type="ChEBI" id="CHEBI:36208"/>
    </ligand>
</feature>
<evidence type="ECO:0000256" key="6">
    <source>
        <dbReference type="ARBA" id="ARBA00023141"/>
    </source>
</evidence>
<dbReference type="PANTHER" id="PTHR21089">
    <property type="entry name" value="SHIKIMATE DEHYDROGENASE"/>
    <property type="match status" value="1"/>
</dbReference>
<evidence type="ECO:0000259" key="9">
    <source>
        <dbReference type="Pfam" id="PF01488"/>
    </source>
</evidence>
<dbReference type="STRING" id="1127673.GLIP_0056"/>
<dbReference type="InterPro" id="IPR022893">
    <property type="entry name" value="Shikimate_DH_fam"/>
</dbReference>
<comment type="caution">
    <text evidence="8">Lacks conserved residue(s) required for the propagation of feature annotation.</text>
</comment>
<evidence type="ECO:0000256" key="8">
    <source>
        <dbReference type="HAMAP-Rule" id="MF_00222"/>
    </source>
</evidence>
<keyword evidence="13" id="KW-1185">Reference proteome</keyword>
<dbReference type="EC" id="1.1.1.25" evidence="2 8"/>
<dbReference type="GO" id="GO:0005829">
    <property type="term" value="C:cytosol"/>
    <property type="evidence" value="ECO:0007669"/>
    <property type="project" value="TreeGrafter"/>
</dbReference>
<dbReference type="InterPro" id="IPR011342">
    <property type="entry name" value="Shikimate_DH"/>
</dbReference>
<dbReference type="GO" id="GO:0050661">
    <property type="term" value="F:NADP binding"/>
    <property type="evidence" value="ECO:0007669"/>
    <property type="project" value="InterPro"/>
</dbReference>
<dbReference type="EMBL" id="BAEN01000002">
    <property type="protein sequence ID" value="GAC12711.1"/>
    <property type="molecule type" value="Genomic_DNA"/>
</dbReference>
<dbReference type="HAMAP" id="MF_00222">
    <property type="entry name" value="Shikimate_DH_AroE"/>
    <property type="match status" value="1"/>
</dbReference>
<evidence type="ECO:0000259" key="11">
    <source>
        <dbReference type="Pfam" id="PF18317"/>
    </source>
</evidence>
<dbReference type="CDD" id="cd01065">
    <property type="entry name" value="NAD_bind_Shikimate_DH"/>
    <property type="match status" value="1"/>
</dbReference>
<proteinExistence type="inferred from homology"/>
<dbReference type="eggNOG" id="COG0169">
    <property type="taxonomic scope" value="Bacteria"/>
</dbReference>
<dbReference type="InterPro" id="IPR046346">
    <property type="entry name" value="Aminoacid_DH-like_N_sf"/>
</dbReference>
<comment type="function">
    <text evidence="8">Involved in the biosynthesis of the chorismate, which leads to the biosynthesis of aromatic amino acids. Catalyzes the reversible NADPH linked reduction of 3-dehydroshikimate (DHSA) to yield shikimate (SA).</text>
</comment>
<feature type="active site" description="Proton acceptor" evidence="8">
    <location>
        <position position="68"/>
    </location>
</feature>
<dbReference type="UniPathway" id="UPA00053">
    <property type="reaction ID" value="UER00087"/>
</dbReference>
<feature type="domain" description="Quinate/shikimate 5-dehydrogenase/glutamyl-tRNA reductase" evidence="9">
    <location>
        <begin position="119"/>
        <end position="197"/>
    </location>
</feature>
<feature type="domain" description="Shikimate dehydrogenase substrate binding N-terminal" evidence="10">
    <location>
        <begin position="8"/>
        <end position="91"/>
    </location>
</feature>
<evidence type="ECO:0000256" key="7">
    <source>
        <dbReference type="ARBA" id="ARBA00049442"/>
    </source>
</evidence>
<dbReference type="NCBIfam" id="TIGR00507">
    <property type="entry name" value="aroE"/>
    <property type="match status" value="1"/>
</dbReference>
<sequence length="276" mass="30239">MQIDKYAVFGDPIEQSRSPLIHQTFAKQRNERIDYQKILGQKGNFSASLDDFFADPNAKGCNITSPFKQDALQWVTELSPAAVDAGAINTIIRLDENRFRGETTDGAGLVLDLKHQDFCISNSRILLIGAGGAARGVILPLLEQGAKQITIVNRTKAKAEDLANWFDNSNVLATDFLQMASESSQPYDLIVNCTSASLSGQLPDLSDDVLSKASMVYDMVYLSAPTAFLEHASRLGVVNTSDGLGMLVGQAAHSFNFWRGYMPDIEPVMQQIRSML</sequence>
<comment type="similarity">
    <text evidence="8">Belongs to the shikimate dehydrogenase family.</text>
</comment>
<dbReference type="Gene3D" id="3.40.50.10860">
    <property type="entry name" value="Leucine Dehydrogenase, chain A, domain 1"/>
    <property type="match status" value="1"/>
</dbReference>
<feature type="binding site" evidence="8">
    <location>
        <begin position="16"/>
        <end position="18"/>
    </location>
    <ligand>
        <name>shikimate</name>
        <dbReference type="ChEBI" id="CHEBI:36208"/>
    </ligand>
</feature>
<dbReference type="Pfam" id="PF08501">
    <property type="entry name" value="Shikimate_dh_N"/>
    <property type="match status" value="1"/>
</dbReference>
<evidence type="ECO:0000313" key="12">
    <source>
        <dbReference type="EMBL" id="GAC12711.1"/>
    </source>
</evidence>
<accession>K6XM16</accession>
<keyword evidence="3 8" id="KW-0028">Amino-acid biosynthesis</keyword>
<evidence type="ECO:0000256" key="3">
    <source>
        <dbReference type="ARBA" id="ARBA00022605"/>
    </source>
</evidence>
<dbReference type="InterPro" id="IPR041121">
    <property type="entry name" value="SDH_C"/>
</dbReference>
<dbReference type="Pfam" id="PF01488">
    <property type="entry name" value="Shikimate_DH"/>
    <property type="match status" value="1"/>
</dbReference>
<evidence type="ECO:0000256" key="1">
    <source>
        <dbReference type="ARBA" id="ARBA00004871"/>
    </source>
</evidence>
<dbReference type="SUPFAM" id="SSF51735">
    <property type="entry name" value="NAD(P)-binding Rossmann-fold domains"/>
    <property type="match status" value="1"/>
</dbReference>
<comment type="pathway">
    <text evidence="1 8">Metabolic intermediate biosynthesis; chorismate biosynthesis; chorismate from D-erythrose 4-phosphate and phosphoenolpyruvate: step 4/7.</text>
</comment>
<evidence type="ECO:0000256" key="2">
    <source>
        <dbReference type="ARBA" id="ARBA00012962"/>
    </source>
</evidence>
<feature type="binding site" evidence="8">
    <location>
        <position position="250"/>
    </location>
    <ligand>
        <name>shikimate</name>
        <dbReference type="ChEBI" id="CHEBI:36208"/>
    </ligand>
</feature>
<dbReference type="InterPro" id="IPR013708">
    <property type="entry name" value="Shikimate_DH-bd_N"/>
</dbReference>
<reference evidence="12 13" key="1">
    <citation type="journal article" date="2017" name="Antonie Van Leeuwenhoek">
        <title>Rhizobium rhizosphaerae sp. nov., a novel species isolated from rice rhizosphere.</title>
        <authorList>
            <person name="Zhao J.J."/>
            <person name="Zhang J."/>
            <person name="Zhang R.J."/>
            <person name="Zhang C.W."/>
            <person name="Yin H.Q."/>
            <person name="Zhang X.X."/>
        </authorList>
    </citation>
    <scope>NUCLEOTIDE SEQUENCE [LARGE SCALE GENOMIC DNA]</scope>
    <source>
        <strain evidence="12 13">E3</strain>
    </source>
</reference>
<feature type="binding site" evidence="8">
    <location>
        <position position="243"/>
    </location>
    <ligand>
        <name>NADP(+)</name>
        <dbReference type="ChEBI" id="CHEBI:58349"/>
    </ligand>
</feature>
<dbReference type="InterPro" id="IPR006151">
    <property type="entry name" value="Shikm_DH/Glu-tRNA_Rdtase"/>
</dbReference>
<feature type="binding site" evidence="8">
    <location>
        <begin position="153"/>
        <end position="158"/>
    </location>
    <ligand>
        <name>NADP(+)</name>
        <dbReference type="ChEBI" id="CHEBI:58349"/>
    </ligand>
</feature>
<dbReference type="SUPFAM" id="SSF53223">
    <property type="entry name" value="Aminoacid dehydrogenase-like, N-terminal domain"/>
    <property type="match status" value="1"/>
</dbReference>
<keyword evidence="5 8" id="KW-0560">Oxidoreductase</keyword>
<organism evidence="12 13">
    <name type="scientific">Aliiglaciecola lipolytica E3</name>
    <dbReference type="NCBI Taxonomy" id="1127673"/>
    <lineage>
        <taxon>Bacteria</taxon>
        <taxon>Pseudomonadati</taxon>
        <taxon>Pseudomonadota</taxon>
        <taxon>Gammaproteobacteria</taxon>
        <taxon>Alteromonadales</taxon>
        <taxon>Alteromonadaceae</taxon>
        <taxon>Aliiglaciecola</taxon>
    </lineage>
</organism>
<evidence type="ECO:0000259" key="10">
    <source>
        <dbReference type="Pfam" id="PF08501"/>
    </source>
</evidence>
<dbReference type="InterPro" id="IPR036291">
    <property type="entry name" value="NAD(P)-bd_dom_sf"/>
</dbReference>
<protein>
    <recommendedName>
        <fullName evidence="2 8">Shikimate dehydrogenase (NADP(+))</fullName>
        <shortName evidence="8">SDH</shortName>
        <ecNumber evidence="2 8">1.1.1.25</ecNumber>
    </recommendedName>
</protein>
<evidence type="ECO:0000256" key="4">
    <source>
        <dbReference type="ARBA" id="ARBA00022857"/>
    </source>
</evidence>
<dbReference type="Proteomes" id="UP000006334">
    <property type="component" value="Unassembled WGS sequence"/>
</dbReference>
<dbReference type="RefSeq" id="WP_008842531.1">
    <property type="nucleotide sequence ID" value="NZ_BAEN01000002.1"/>
</dbReference>
<comment type="caution">
    <text evidence="12">The sequence shown here is derived from an EMBL/GenBank/DDBJ whole genome shotgun (WGS) entry which is preliminary data.</text>
</comment>
<name>K6XM16_9ALTE</name>
<dbReference type="Gene3D" id="3.40.50.720">
    <property type="entry name" value="NAD(P)-binding Rossmann-like Domain"/>
    <property type="match status" value="1"/>
</dbReference>
<dbReference type="GO" id="GO:0008652">
    <property type="term" value="P:amino acid biosynthetic process"/>
    <property type="evidence" value="ECO:0007669"/>
    <property type="project" value="UniProtKB-KW"/>
</dbReference>
<gene>
    <name evidence="8 12" type="primary">aroE</name>
    <name evidence="12" type="ORF">GLIP_0056</name>
</gene>
<feature type="domain" description="SDH C-terminal" evidence="11">
    <location>
        <begin position="243"/>
        <end position="273"/>
    </location>
</feature>
<dbReference type="GO" id="GO:0019632">
    <property type="term" value="P:shikimate metabolic process"/>
    <property type="evidence" value="ECO:0007669"/>
    <property type="project" value="InterPro"/>
</dbReference>
<feature type="binding site" evidence="8">
    <location>
        <position position="219"/>
    </location>
    <ligand>
        <name>NADP(+)</name>
        <dbReference type="ChEBI" id="CHEBI:58349"/>
    </ligand>
</feature>
<feature type="binding site" evidence="8">
    <location>
        <position position="64"/>
    </location>
    <ligand>
        <name>shikimate</name>
        <dbReference type="ChEBI" id="CHEBI:36208"/>
    </ligand>
</feature>
<keyword evidence="6 8" id="KW-0057">Aromatic amino acid biosynthesis</keyword>
<evidence type="ECO:0000313" key="13">
    <source>
        <dbReference type="Proteomes" id="UP000006334"/>
    </source>
</evidence>
<dbReference type="GO" id="GO:0004764">
    <property type="term" value="F:shikimate 3-dehydrogenase (NADP+) activity"/>
    <property type="evidence" value="ECO:0007669"/>
    <property type="project" value="UniProtKB-UniRule"/>
</dbReference>
<dbReference type="AlphaFoldDB" id="K6XM16"/>
<feature type="binding site" evidence="8">
    <location>
        <begin position="129"/>
        <end position="133"/>
    </location>
    <ligand>
        <name>NADP(+)</name>
        <dbReference type="ChEBI" id="CHEBI:58349"/>
    </ligand>
</feature>
<feature type="binding site" evidence="8">
    <location>
        <position position="105"/>
    </location>
    <ligand>
        <name>shikimate</name>
        <dbReference type="ChEBI" id="CHEBI:36208"/>
    </ligand>
</feature>